<dbReference type="InterPro" id="IPR016480">
    <property type="entry name" value="Glc_translocase_bactprenl-link"/>
</dbReference>
<dbReference type="Pfam" id="PF04138">
    <property type="entry name" value="GtrA_DPMS_TM"/>
    <property type="match status" value="1"/>
</dbReference>
<evidence type="ECO:0000256" key="1">
    <source>
        <dbReference type="ARBA" id="ARBA00004141"/>
    </source>
</evidence>
<feature type="transmembrane region" description="Helical" evidence="8">
    <location>
        <begin position="38"/>
        <end position="55"/>
    </location>
</feature>
<evidence type="ECO:0000313" key="11">
    <source>
        <dbReference type="Proteomes" id="UP000250299"/>
    </source>
</evidence>
<dbReference type="InterPro" id="IPR051401">
    <property type="entry name" value="GtrA_CellWall_Glycosyl"/>
</dbReference>
<name>A0A2Z4RPU9_PSEPU</name>
<keyword evidence="4 8" id="KW-1133">Transmembrane helix</keyword>
<dbReference type="PANTHER" id="PTHR38459">
    <property type="entry name" value="PROPHAGE BACTOPRENOL-LINKED GLUCOSE TRANSLOCASE HOMOLOG"/>
    <property type="match status" value="1"/>
</dbReference>
<protein>
    <recommendedName>
        <fullName evidence="7">Bactoprenol-linked glucose translocase</fullName>
    </recommendedName>
</protein>
<keyword evidence="3 8" id="KW-0812">Transmembrane</keyword>
<evidence type="ECO:0000256" key="7">
    <source>
        <dbReference type="PIRNR" id="PIRNR006298"/>
    </source>
</evidence>
<dbReference type="RefSeq" id="WP_110966557.1">
    <property type="nucleotide sequence ID" value="NZ_CP029693.1"/>
</dbReference>
<dbReference type="GO" id="GO:0000271">
    <property type="term" value="P:polysaccharide biosynthetic process"/>
    <property type="evidence" value="ECO:0007669"/>
    <property type="project" value="InterPro"/>
</dbReference>
<keyword evidence="2 7" id="KW-0813">Transport</keyword>
<sequence>MRRLWKGFSSYTVIGVANTLIHWQIFFLLSVAAGLRQAVSNLVAFCVAASFSFYMNGLYTFDGKLSVGGYLLFMAAMGALSFGVGHVGDQLRLHGLLTVALFSALSLVLGFLFSKYVVFRERDEA</sequence>
<dbReference type="AlphaFoldDB" id="A0A2Z4RPU9"/>
<dbReference type="InterPro" id="IPR007267">
    <property type="entry name" value="GtrA_DPMS_TM"/>
</dbReference>
<feature type="transmembrane region" description="Helical" evidence="8">
    <location>
        <begin position="93"/>
        <end position="113"/>
    </location>
</feature>
<evidence type="ECO:0000256" key="8">
    <source>
        <dbReference type="SAM" id="Phobius"/>
    </source>
</evidence>
<organism evidence="10 11">
    <name type="scientific">Pseudomonas putida</name>
    <name type="common">Arthrobacter siderocapsulatus</name>
    <dbReference type="NCBI Taxonomy" id="303"/>
    <lineage>
        <taxon>Bacteria</taxon>
        <taxon>Pseudomonadati</taxon>
        <taxon>Pseudomonadota</taxon>
        <taxon>Gammaproteobacteria</taxon>
        <taxon>Pseudomonadales</taxon>
        <taxon>Pseudomonadaceae</taxon>
        <taxon>Pseudomonas</taxon>
    </lineage>
</organism>
<dbReference type="GO" id="GO:0005886">
    <property type="term" value="C:plasma membrane"/>
    <property type="evidence" value="ECO:0007669"/>
    <property type="project" value="TreeGrafter"/>
</dbReference>
<feature type="transmembrane region" description="Helical" evidence="8">
    <location>
        <begin position="12"/>
        <end position="32"/>
    </location>
</feature>
<dbReference type="PANTHER" id="PTHR38459:SF1">
    <property type="entry name" value="PROPHAGE BACTOPRENOL-LINKED GLUCOSE TRANSLOCASE HOMOLOG"/>
    <property type="match status" value="1"/>
</dbReference>
<reference evidence="10 11" key="1">
    <citation type="submission" date="2018-05" db="EMBL/GenBank/DDBJ databases">
        <title>Whole genome sequence of Pseudomonas putida JBC17.</title>
        <authorList>
            <person name="Lee Y.H."/>
            <person name="David K."/>
        </authorList>
    </citation>
    <scope>NUCLEOTIDE SEQUENCE [LARGE SCALE GENOMIC DNA]</scope>
    <source>
        <strain evidence="10 11">JBC17</strain>
    </source>
</reference>
<gene>
    <name evidence="10" type="ORF">DKY63_25025</name>
</gene>
<evidence type="ECO:0000256" key="3">
    <source>
        <dbReference type="ARBA" id="ARBA00022692"/>
    </source>
</evidence>
<dbReference type="Proteomes" id="UP000250299">
    <property type="component" value="Chromosome"/>
</dbReference>
<comment type="similarity">
    <text evidence="7">Belongs to the gtrA family.</text>
</comment>
<accession>A0A2Z4RPU9</accession>
<comment type="function">
    <text evidence="6 7">Involved in O antigen modification. Involved in the translocation of bactoprenol-linked glucose across the cytoplasmic membrane.</text>
</comment>
<feature type="transmembrane region" description="Helical" evidence="8">
    <location>
        <begin position="67"/>
        <end position="87"/>
    </location>
</feature>
<evidence type="ECO:0000256" key="5">
    <source>
        <dbReference type="ARBA" id="ARBA00023136"/>
    </source>
</evidence>
<dbReference type="PIRSF" id="PIRSF006298">
    <property type="entry name" value="GtrA_prd"/>
    <property type="match status" value="1"/>
</dbReference>
<evidence type="ECO:0000256" key="2">
    <source>
        <dbReference type="ARBA" id="ARBA00022448"/>
    </source>
</evidence>
<comment type="subcellular location">
    <subcellularLocation>
        <location evidence="1">Membrane</location>
        <topology evidence="1">Multi-pass membrane protein</topology>
    </subcellularLocation>
</comment>
<dbReference type="OrthoDB" id="5616234at2"/>
<keyword evidence="5 8" id="KW-0472">Membrane</keyword>
<feature type="domain" description="GtrA/DPMS transmembrane" evidence="9">
    <location>
        <begin position="11"/>
        <end position="119"/>
    </location>
</feature>
<evidence type="ECO:0000259" key="9">
    <source>
        <dbReference type="Pfam" id="PF04138"/>
    </source>
</evidence>
<evidence type="ECO:0000313" key="10">
    <source>
        <dbReference type="EMBL" id="AWY42997.1"/>
    </source>
</evidence>
<evidence type="ECO:0000256" key="6">
    <source>
        <dbReference type="ARBA" id="ARBA00025595"/>
    </source>
</evidence>
<proteinExistence type="inferred from homology"/>
<evidence type="ECO:0000256" key="4">
    <source>
        <dbReference type="ARBA" id="ARBA00022989"/>
    </source>
</evidence>
<dbReference type="EMBL" id="CP029693">
    <property type="protein sequence ID" value="AWY42997.1"/>
    <property type="molecule type" value="Genomic_DNA"/>
</dbReference>